<gene>
    <name evidence="1" type="ORF">FHX75_1811</name>
</gene>
<organism evidence="1 2">
    <name type="scientific">Micromonospora palomenae</name>
    <dbReference type="NCBI Taxonomy" id="1461247"/>
    <lineage>
        <taxon>Bacteria</taxon>
        <taxon>Bacillati</taxon>
        <taxon>Actinomycetota</taxon>
        <taxon>Actinomycetes</taxon>
        <taxon>Micromonosporales</taxon>
        <taxon>Micromonosporaceae</taxon>
        <taxon>Micromonospora</taxon>
    </lineage>
</organism>
<proteinExistence type="predicted"/>
<protein>
    <submittedName>
        <fullName evidence="1">Uncharacterized protein</fullName>
    </submittedName>
</protein>
<keyword evidence="2" id="KW-1185">Reference proteome</keyword>
<comment type="caution">
    <text evidence="1">The sequence shown here is derived from an EMBL/GenBank/DDBJ whole genome shotgun (WGS) entry which is preliminary data.</text>
</comment>
<reference evidence="1 2" key="1">
    <citation type="submission" date="2019-06" db="EMBL/GenBank/DDBJ databases">
        <title>Sequencing the genomes of 1000 actinobacteria strains.</title>
        <authorList>
            <person name="Klenk H.-P."/>
        </authorList>
    </citation>
    <scope>NUCLEOTIDE SEQUENCE [LARGE SCALE GENOMIC DNA]</scope>
    <source>
        <strain evidence="1 2">DSM 102131</strain>
    </source>
</reference>
<evidence type="ECO:0000313" key="2">
    <source>
        <dbReference type="Proteomes" id="UP000319927"/>
    </source>
</evidence>
<dbReference type="OrthoDB" id="3350393at2"/>
<dbReference type="RefSeq" id="WP_154944013.1">
    <property type="nucleotide sequence ID" value="NZ_VIXA01000008.1"/>
</dbReference>
<dbReference type="EMBL" id="VIXA01000008">
    <property type="protein sequence ID" value="TWG09263.1"/>
    <property type="molecule type" value="Genomic_DNA"/>
</dbReference>
<dbReference type="Proteomes" id="UP000319927">
    <property type="component" value="Unassembled WGS sequence"/>
</dbReference>
<evidence type="ECO:0000313" key="1">
    <source>
        <dbReference type="EMBL" id="TWG09263.1"/>
    </source>
</evidence>
<accession>A0A561VCD6</accession>
<sequence>MLPPHVGAAARYRILHAERVRQRVAIVPAGEHLIAASVRLSLGDAEGISWAWEFGHAAWAEPIVS</sequence>
<name>A0A561VCD6_9ACTN</name>
<dbReference type="AlphaFoldDB" id="A0A561VCD6"/>